<name>A0A369TD04_9PROT</name>
<keyword evidence="3" id="KW-1185">Reference proteome</keyword>
<gene>
    <name evidence="2" type="ORF">DRB17_05240</name>
</gene>
<proteinExistence type="predicted"/>
<evidence type="ECO:0000313" key="3">
    <source>
        <dbReference type="Proteomes" id="UP000253941"/>
    </source>
</evidence>
<dbReference type="Proteomes" id="UP000253941">
    <property type="component" value="Unassembled WGS sequence"/>
</dbReference>
<protein>
    <submittedName>
        <fullName evidence="2">Uncharacterized protein</fullName>
    </submittedName>
</protein>
<accession>A0A369TD04</accession>
<dbReference type="EMBL" id="QPMH01000003">
    <property type="protein sequence ID" value="RDD63170.1"/>
    <property type="molecule type" value="Genomic_DNA"/>
</dbReference>
<dbReference type="AlphaFoldDB" id="A0A369TD04"/>
<comment type="caution">
    <text evidence="2">The sequence shown here is derived from an EMBL/GenBank/DDBJ whole genome shotgun (WGS) entry which is preliminary data.</text>
</comment>
<organism evidence="2 3">
    <name type="scientific">Ferruginivarius sediminum</name>
    <dbReference type="NCBI Taxonomy" id="2661937"/>
    <lineage>
        <taxon>Bacteria</taxon>
        <taxon>Pseudomonadati</taxon>
        <taxon>Pseudomonadota</taxon>
        <taxon>Alphaproteobacteria</taxon>
        <taxon>Rhodospirillales</taxon>
        <taxon>Rhodospirillaceae</taxon>
        <taxon>Ferruginivarius</taxon>
    </lineage>
</organism>
<evidence type="ECO:0000256" key="1">
    <source>
        <dbReference type="SAM" id="MobiDB-lite"/>
    </source>
</evidence>
<sequence>MKLNEMRKTLLRLEDGARGLGLETAPHLLAAARCEVEDRIREAARTPPEPWPQPPSLDSDT</sequence>
<feature type="region of interest" description="Disordered" evidence="1">
    <location>
        <begin position="39"/>
        <end position="61"/>
    </location>
</feature>
<evidence type="ECO:0000313" key="2">
    <source>
        <dbReference type="EMBL" id="RDD63170.1"/>
    </source>
</evidence>
<reference evidence="2 3" key="1">
    <citation type="submission" date="2018-07" db="EMBL/GenBank/DDBJ databases">
        <title>Venubactetium sediminum gen. nov., sp. nov., isolated from a marine solar saltern.</title>
        <authorList>
            <person name="Wang S."/>
        </authorList>
    </citation>
    <scope>NUCLEOTIDE SEQUENCE [LARGE SCALE GENOMIC DNA]</scope>
    <source>
        <strain evidence="2 3">WD2A32</strain>
    </source>
</reference>